<evidence type="ECO:0000313" key="4">
    <source>
        <dbReference type="Proteomes" id="UP001642409"/>
    </source>
</evidence>
<dbReference type="InterPro" id="IPR013128">
    <property type="entry name" value="Peptidase_C1A"/>
</dbReference>
<name>A0ABP1ILK5_9EUKA</name>
<evidence type="ECO:0000256" key="1">
    <source>
        <dbReference type="ARBA" id="ARBA00008455"/>
    </source>
</evidence>
<dbReference type="EMBL" id="CAXDID020000081">
    <property type="protein sequence ID" value="CAL6018868.1"/>
    <property type="molecule type" value="Genomic_DNA"/>
</dbReference>
<gene>
    <name evidence="3" type="ORF">HINF_LOCUS26678</name>
</gene>
<accession>A0ABP1ILK5</accession>
<dbReference type="InterPro" id="IPR000668">
    <property type="entry name" value="Peptidase_C1A_C"/>
</dbReference>
<reference evidence="3 4" key="1">
    <citation type="submission" date="2024-07" db="EMBL/GenBank/DDBJ databases">
        <authorList>
            <person name="Akdeniz Z."/>
        </authorList>
    </citation>
    <scope>NUCLEOTIDE SEQUENCE [LARGE SCALE GENOMIC DNA]</scope>
</reference>
<dbReference type="Proteomes" id="UP001642409">
    <property type="component" value="Unassembled WGS sequence"/>
</dbReference>
<comment type="caution">
    <text evidence="3">The sequence shown here is derived from an EMBL/GenBank/DDBJ whole genome shotgun (WGS) entry which is preliminary data.</text>
</comment>
<dbReference type="InterPro" id="IPR038765">
    <property type="entry name" value="Papain-like_cys_pep_sf"/>
</dbReference>
<protein>
    <submittedName>
        <fullName evidence="3">Cathepsin_L</fullName>
    </submittedName>
</protein>
<proteinExistence type="inferred from homology"/>
<keyword evidence="4" id="KW-1185">Reference proteome</keyword>
<evidence type="ECO:0000259" key="2">
    <source>
        <dbReference type="Pfam" id="PF00112"/>
    </source>
</evidence>
<dbReference type="Pfam" id="PF00112">
    <property type="entry name" value="Peptidase_C1"/>
    <property type="match status" value="1"/>
</dbReference>
<dbReference type="Gene3D" id="3.90.70.10">
    <property type="entry name" value="Cysteine proteinases"/>
    <property type="match status" value="1"/>
</dbReference>
<organism evidence="3 4">
    <name type="scientific">Hexamita inflata</name>
    <dbReference type="NCBI Taxonomy" id="28002"/>
    <lineage>
        <taxon>Eukaryota</taxon>
        <taxon>Metamonada</taxon>
        <taxon>Diplomonadida</taxon>
        <taxon>Hexamitidae</taxon>
        <taxon>Hexamitinae</taxon>
        <taxon>Hexamita</taxon>
    </lineage>
</organism>
<evidence type="ECO:0000313" key="3">
    <source>
        <dbReference type="EMBL" id="CAL6018868.1"/>
    </source>
</evidence>
<dbReference type="SUPFAM" id="SSF54001">
    <property type="entry name" value="Cysteine proteinases"/>
    <property type="match status" value="1"/>
</dbReference>
<feature type="domain" description="Peptidase C1A papain C-terminal" evidence="2">
    <location>
        <begin position="112"/>
        <end position="190"/>
    </location>
</feature>
<dbReference type="PANTHER" id="PTHR12411">
    <property type="entry name" value="CYSTEINE PROTEASE FAMILY C1-RELATED"/>
    <property type="match status" value="1"/>
</dbReference>
<comment type="similarity">
    <text evidence="1">Belongs to the peptidase C1 family.</text>
</comment>
<sequence length="290" mass="33200">MLLSIIYCAQPELTKLTCEEGFVLYKQTFNKSYQEDEKMHFDIFCSNFRDVVELLKTDPNLPIGLVQMMDSYVDRPVQQKQSGGLYQMKAARNDYCTAVNPLPDLAADKIHPSVDLREMGLMTPTKAQGTCGCCYAFQTISIMENGVLRDKKNLNAFWQAKADASTLNLSEQYLISNSICDNCHYCNGGNFVIETYIMVPGNNDQLTPPRNPIPTVELNDNYQYAFATYQANWTAGIYIMYSELEGRYLSFNETSSRKLTSSYQAFQQFWSLCRLVQQRCKSNTRCKNIR</sequence>